<dbReference type="GO" id="GO:0008504">
    <property type="term" value="F:monoamine transmembrane transporter activity"/>
    <property type="evidence" value="ECO:0007669"/>
    <property type="project" value="UniProtKB-ARBA"/>
</dbReference>
<comment type="subcellular location">
    <subcellularLocation>
        <location evidence="2">Apical cell membrane</location>
        <topology evidence="2">Multi-pass membrane protein</topology>
    </subcellularLocation>
    <subcellularLocation>
        <location evidence="3">Basolateral cell membrane</location>
        <topology evidence="3">Multi-pass membrane protein</topology>
    </subcellularLocation>
    <subcellularLocation>
        <location evidence="1">Mitochondrion membrane</location>
    </subcellularLocation>
    <subcellularLocation>
        <location evidence="4">Nucleus outer membrane</location>
    </subcellularLocation>
</comment>
<evidence type="ECO:0000256" key="11">
    <source>
        <dbReference type="ARBA" id="ARBA00023128"/>
    </source>
</evidence>
<evidence type="ECO:0000256" key="3">
    <source>
        <dbReference type="ARBA" id="ARBA00004554"/>
    </source>
</evidence>
<evidence type="ECO:0000256" key="8">
    <source>
        <dbReference type="ARBA" id="ARBA00022692"/>
    </source>
</evidence>
<protein>
    <recommendedName>
        <fullName evidence="26">Solute carrier family 22 member 3</fullName>
    </recommendedName>
    <alternativeName>
        <fullName evidence="27">Organic cation transporter 3</fullName>
    </alternativeName>
</protein>
<dbReference type="NCBIfam" id="TIGR00898">
    <property type="entry name" value="2A0119"/>
    <property type="match status" value="1"/>
</dbReference>
<feature type="transmembrane region" description="Helical" evidence="28">
    <location>
        <begin position="201"/>
        <end position="222"/>
    </location>
</feature>
<dbReference type="AlphaFoldDB" id="A0A3B4B2V7"/>
<dbReference type="Ensembl" id="ENSPMGT00000025480.1">
    <property type="protein sequence ID" value="ENSPMGP00000023917.1"/>
    <property type="gene ID" value="ENSPMGG00000019340.1"/>
</dbReference>
<evidence type="ECO:0000256" key="16">
    <source>
        <dbReference type="ARBA" id="ARBA00035897"/>
    </source>
</evidence>
<evidence type="ECO:0000256" key="4">
    <source>
        <dbReference type="ARBA" id="ARBA00004649"/>
    </source>
</evidence>
<dbReference type="PROSITE" id="PS50850">
    <property type="entry name" value="MFS"/>
    <property type="match status" value="1"/>
</dbReference>
<dbReference type="Proteomes" id="UP000261520">
    <property type="component" value="Unplaced"/>
</dbReference>
<keyword evidence="13" id="KW-0325">Glycoprotein</keyword>
<evidence type="ECO:0000313" key="30">
    <source>
        <dbReference type="Ensembl" id="ENSPMGP00000023917.1"/>
    </source>
</evidence>
<evidence type="ECO:0000256" key="21">
    <source>
        <dbReference type="ARBA" id="ARBA00036661"/>
    </source>
</evidence>
<dbReference type="PANTHER" id="PTHR24064">
    <property type="entry name" value="SOLUTE CARRIER FAMILY 22 MEMBER"/>
    <property type="match status" value="1"/>
</dbReference>
<evidence type="ECO:0000313" key="31">
    <source>
        <dbReference type="Proteomes" id="UP000261520"/>
    </source>
</evidence>
<keyword evidence="14" id="KW-0539">Nucleus</keyword>
<evidence type="ECO:0000256" key="12">
    <source>
        <dbReference type="ARBA" id="ARBA00023136"/>
    </source>
</evidence>
<evidence type="ECO:0000256" key="26">
    <source>
        <dbReference type="ARBA" id="ARBA00072456"/>
    </source>
</evidence>
<dbReference type="GO" id="GO:0016324">
    <property type="term" value="C:apical plasma membrane"/>
    <property type="evidence" value="ECO:0007669"/>
    <property type="project" value="UniProtKB-SubCell"/>
</dbReference>
<evidence type="ECO:0000256" key="23">
    <source>
        <dbReference type="ARBA" id="ARBA00036845"/>
    </source>
</evidence>
<dbReference type="GO" id="GO:0016323">
    <property type="term" value="C:basolateral plasma membrane"/>
    <property type="evidence" value="ECO:0007669"/>
    <property type="project" value="UniProtKB-SubCell"/>
</dbReference>
<dbReference type="RefSeq" id="XP_033846715.1">
    <property type="nucleotide sequence ID" value="XM_033990824.2"/>
</dbReference>
<reference evidence="30" key="1">
    <citation type="submission" date="2025-08" db="UniProtKB">
        <authorList>
            <consortium name="Ensembl"/>
        </authorList>
    </citation>
    <scope>IDENTIFICATION</scope>
</reference>
<evidence type="ECO:0000256" key="28">
    <source>
        <dbReference type="SAM" id="Phobius"/>
    </source>
</evidence>
<dbReference type="STRING" id="409849.ENSPMGP00000023917"/>
<evidence type="ECO:0000256" key="17">
    <source>
        <dbReference type="ARBA" id="ARBA00035901"/>
    </source>
</evidence>
<comment type="catalytic activity">
    <reaction evidence="16">
        <text>(R)-adrenaline(out) = (R)-adrenaline(in)</text>
        <dbReference type="Rhea" id="RHEA:73875"/>
        <dbReference type="ChEBI" id="CHEBI:71406"/>
    </reaction>
</comment>
<dbReference type="GO" id="GO:0005640">
    <property type="term" value="C:nuclear outer membrane"/>
    <property type="evidence" value="ECO:0007669"/>
    <property type="project" value="UniProtKB-SubCell"/>
</dbReference>
<evidence type="ECO:0000256" key="7">
    <source>
        <dbReference type="ARBA" id="ARBA00022475"/>
    </source>
</evidence>
<dbReference type="GO" id="GO:0006837">
    <property type="term" value="P:serotonin transport"/>
    <property type="evidence" value="ECO:0007669"/>
    <property type="project" value="UniProtKB-ARBA"/>
</dbReference>
<evidence type="ECO:0000256" key="2">
    <source>
        <dbReference type="ARBA" id="ARBA00004424"/>
    </source>
</evidence>
<keyword evidence="8 28" id="KW-0812">Transmembrane</keyword>
<feature type="transmembrane region" description="Helical" evidence="28">
    <location>
        <begin position="21"/>
        <end position="41"/>
    </location>
</feature>
<comment type="catalytic activity">
    <reaction evidence="25">
        <text>histamine(out) = histamine(in)</text>
        <dbReference type="Rhea" id="RHEA:73879"/>
        <dbReference type="ChEBI" id="CHEBI:58432"/>
    </reaction>
</comment>
<feature type="transmembrane region" description="Helical" evidence="28">
    <location>
        <begin position="402"/>
        <end position="421"/>
    </location>
</feature>
<dbReference type="SUPFAM" id="SSF103473">
    <property type="entry name" value="MFS general substrate transporter"/>
    <property type="match status" value="1"/>
</dbReference>
<organism evidence="30 31">
    <name type="scientific">Periophthalmus magnuspinnatus</name>
    <dbReference type="NCBI Taxonomy" id="409849"/>
    <lineage>
        <taxon>Eukaryota</taxon>
        <taxon>Metazoa</taxon>
        <taxon>Chordata</taxon>
        <taxon>Craniata</taxon>
        <taxon>Vertebrata</taxon>
        <taxon>Euteleostomi</taxon>
        <taxon>Actinopterygii</taxon>
        <taxon>Neopterygii</taxon>
        <taxon>Teleostei</taxon>
        <taxon>Neoteleostei</taxon>
        <taxon>Acanthomorphata</taxon>
        <taxon>Gobiaria</taxon>
        <taxon>Gobiiformes</taxon>
        <taxon>Gobioidei</taxon>
        <taxon>Gobiidae</taxon>
        <taxon>Oxudercinae</taxon>
        <taxon>Periophthalmus</taxon>
    </lineage>
</organism>
<dbReference type="PROSITE" id="PS00216">
    <property type="entry name" value="SUGAR_TRANSPORT_1"/>
    <property type="match status" value="2"/>
</dbReference>
<keyword evidence="12 28" id="KW-0472">Membrane</keyword>
<evidence type="ECO:0000256" key="14">
    <source>
        <dbReference type="ARBA" id="ARBA00023242"/>
    </source>
</evidence>
<dbReference type="InterPro" id="IPR005828">
    <property type="entry name" value="MFS_sugar_transport-like"/>
</dbReference>
<dbReference type="GO" id="GO:0031966">
    <property type="term" value="C:mitochondrial membrane"/>
    <property type="evidence" value="ECO:0007669"/>
    <property type="project" value="UniProtKB-SubCell"/>
</dbReference>
<keyword evidence="9 28" id="KW-1133">Transmembrane helix</keyword>
<evidence type="ECO:0000256" key="20">
    <source>
        <dbReference type="ARBA" id="ARBA00036490"/>
    </source>
</evidence>
<keyword evidence="7" id="KW-1003">Cell membrane</keyword>
<keyword evidence="31" id="KW-1185">Reference proteome</keyword>
<dbReference type="Pfam" id="PF00083">
    <property type="entry name" value="Sugar_tr"/>
    <property type="match status" value="1"/>
</dbReference>
<evidence type="ECO:0000256" key="9">
    <source>
        <dbReference type="ARBA" id="ARBA00022989"/>
    </source>
</evidence>
<evidence type="ECO:0000259" key="29">
    <source>
        <dbReference type="PROSITE" id="PS50850"/>
    </source>
</evidence>
<dbReference type="GO" id="GO:0015651">
    <property type="term" value="F:quaternary ammonium group transmembrane transporter activity"/>
    <property type="evidence" value="ECO:0007669"/>
    <property type="project" value="UniProtKB-ARBA"/>
</dbReference>
<dbReference type="InterPro" id="IPR020846">
    <property type="entry name" value="MFS_dom"/>
</dbReference>
<evidence type="ECO:0000256" key="10">
    <source>
        <dbReference type="ARBA" id="ARBA00023065"/>
    </source>
</evidence>
<comment type="catalytic activity">
    <reaction evidence="17">
        <text>L-histidyl-L-proline diketopiperazine(in) = L-histidyl-L-proline diketopiperazine(out)</text>
        <dbReference type="Rhea" id="RHEA:74787"/>
        <dbReference type="ChEBI" id="CHEBI:90039"/>
    </reaction>
</comment>
<feature type="transmembrane region" description="Helical" evidence="28">
    <location>
        <begin position="427"/>
        <end position="450"/>
    </location>
</feature>
<feature type="domain" description="Major facilitator superfamily (MFS) profile" evidence="29">
    <location>
        <begin position="93"/>
        <end position="516"/>
    </location>
</feature>
<dbReference type="InterPro" id="IPR005829">
    <property type="entry name" value="Sugar_transporter_CS"/>
</dbReference>
<comment type="catalytic activity">
    <reaction evidence="23">
        <text>(R)-noradrenaline(out) = (R)-noradrenaline(in)</text>
        <dbReference type="Rhea" id="RHEA:73871"/>
        <dbReference type="ChEBI" id="CHEBI:72587"/>
    </reaction>
</comment>
<dbReference type="InterPro" id="IPR036259">
    <property type="entry name" value="MFS_trans_sf"/>
</dbReference>
<feature type="transmembrane region" description="Helical" evidence="28">
    <location>
        <begin position="148"/>
        <end position="168"/>
    </location>
</feature>
<evidence type="ECO:0000256" key="6">
    <source>
        <dbReference type="ARBA" id="ARBA00022448"/>
    </source>
</evidence>
<feature type="transmembrane region" description="Helical" evidence="28">
    <location>
        <begin position="462"/>
        <end position="482"/>
    </location>
</feature>
<comment type="catalytic activity">
    <reaction evidence="21">
        <text>(R)-salsolinol(in) = (R)-salsolinol(out)</text>
        <dbReference type="Rhea" id="RHEA:74791"/>
        <dbReference type="ChEBI" id="CHEBI:194082"/>
    </reaction>
</comment>
<evidence type="ECO:0000256" key="24">
    <source>
        <dbReference type="ARBA" id="ARBA00036998"/>
    </source>
</evidence>
<reference evidence="30" key="2">
    <citation type="submission" date="2025-09" db="UniProtKB">
        <authorList>
            <consortium name="Ensembl"/>
        </authorList>
    </citation>
    <scope>IDENTIFICATION</scope>
</reference>
<dbReference type="GeneID" id="117392696"/>
<keyword evidence="10" id="KW-0406">Ion transport</keyword>
<dbReference type="GO" id="GO:0015872">
    <property type="term" value="P:dopamine transport"/>
    <property type="evidence" value="ECO:0007669"/>
    <property type="project" value="UniProtKB-ARBA"/>
</dbReference>
<sequence>MTTFDDILEEVGKFGPCQKRIFGLLCLVSMPWAGIYVGIVFQGFTPPHWCRQPAVQEQRQACGWTLQDSVKMSVPLVNVSGELQPSSCLQYDVELNQSALSCEQSQDLDLSHSPTSSCRHGWEYDYEGRRSFVTEFDLVCSDAWLVDMYQATLNVGFLIGSIAIGYLADRFGRKLSFLMSNLLNGITGILVAVAPNYVSLLVFRTLYGFGVKGGWVAGYVLITELVGVEFRRTVGILYQMFFSVGILLLPLLAYYITDWRWLQVVITVPYILFLSYYWFIPESPRWLLSQNKKDKAVEITEAMAKENKMTLSKKIETLADDNAAADSTTASFMDLIRTPKMRKHTFILSYNWFTSAVVYQGLIMRLGILGGNVYIDFLISGLVEFPAAFLILFTIERIGRRLPFATANFVAGASCFITACIPDSMFWFKTAVACIGRLCITITFEMVVFVNTELYPTFVRNFGVSVCSTLCDVGGIVAPFLLYRLAVIWLELPLIIFGSLAILAGALVLLLPETRGVPLPDTIDDIEFPERMKEKETNGHLFNLLPTDDVTNNKNLAVV</sequence>
<dbReference type="OrthoDB" id="5141738at2759"/>
<comment type="catalytic activity">
    <reaction evidence="24">
        <text>tyramine(in) = tyramine(out)</text>
        <dbReference type="Rhea" id="RHEA:74783"/>
        <dbReference type="ChEBI" id="CHEBI:327995"/>
    </reaction>
</comment>
<feature type="transmembrane region" description="Helical" evidence="28">
    <location>
        <begin position="374"/>
        <end position="395"/>
    </location>
</feature>
<accession>A0A3B4B2V7</accession>
<evidence type="ECO:0000256" key="18">
    <source>
        <dbReference type="ARBA" id="ARBA00036470"/>
    </source>
</evidence>
<dbReference type="GO" id="GO:0051608">
    <property type="term" value="P:histamine transport"/>
    <property type="evidence" value="ECO:0007669"/>
    <property type="project" value="UniProtKB-ARBA"/>
</dbReference>
<dbReference type="InterPro" id="IPR004749">
    <property type="entry name" value="Orgcat_transp/SVOP"/>
</dbReference>
<dbReference type="GO" id="GO:0006811">
    <property type="term" value="P:monoatomic ion transport"/>
    <property type="evidence" value="ECO:0007669"/>
    <property type="project" value="UniProtKB-KW"/>
</dbReference>
<feature type="transmembrane region" description="Helical" evidence="28">
    <location>
        <begin position="175"/>
        <end position="195"/>
    </location>
</feature>
<comment type="catalytic activity">
    <reaction evidence="15">
        <text>agmatine(out) = agmatine(in)</text>
        <dbReference type="Rhea" id="RHEA:72131"/>
        <dbReference type="ChEBI" id="CHEBI:58145"/>
    </reaction>
</comment>
<feature type="transmembrane region" description="Helical" evidence="28">
    <location>
        <begin position="488"/>
        <end position="511"/>
    </location>
</feature>
<comment type="catalytic activity">
    <reaction evidence="18">
        <text>serotonin(out) = serotonin(in)</text>
        <dbReference type="Rhea" id="RHEA:73867"/>
        <dbReference type="ChEBI" id="CHEBI:350546"/>
    </reaction>
</comment>
<evidence type="ECO:0000256" key="27">
    <source>
        <dbReference type="ARBA" id="ARBA00079877"/>
    </source>
</evidence>
<feature type="transmembrane region" description="Helical" evidence="28">
    <location>
        <begin position="347"/>
        <end position="368"/>
    </location>
</feature>
<comment type="catalytic activity">
    <reaction evidence="19">
        <text>dopamine(out) = dopamine(in)</text>
        <dbReference type="Rhea" id="RHEA:73863"/>
        <dbReference type="ChEBI" id="CHEBI:59905"/>
    </reaction>
</comment>
<feature type="transmembrane region" description="Helical" evidence="28">
    <location>
        <begin position="261"/>
        <end position="280"/>
    </location>
</feature>
<evidence type="ECO:0000256" key="22">
    <source>
        <dbReference type="ARBA" id="ARBA00036754"/>
    </source>
</evidence>
<evidence type="ECO:0000256" key="19">
    <source>
        <dbReference type="ARBA" id="ARBA00036483"/>
    </source>
</evidence>
<evidence type="ECO:0000256" key="5">
    <source>
        <dbReference type="ARBA" id="ARBA00009203"/>
    </source>
</evidence>
<evidence type="ECO:0000256" key="13">
    <source>
        <dbReference type="ARBA" id="ARBA00023180"/>
    </source>
</evidence>
<comment type="similarity">
    <text evidence="5">Belongs to the major facilitator (TC 2.A.1) superfamily. Organic cation transporter (TC 2.A.1.19) family.</text>
</comment>
<feature type="transmembrane region" description="Helical" evidence="28">
    <location>
        <begin position="234"/>
        <end position="255"/>
    </location>
</feature>
<keyword evidence="6" id="KW-0813">Transport</keyword>
<evidence type="ECO:0000256" key="15">
    <source>
        <dbReference type="ARBA" id="ARBA00035884"/>
    </source>
</evidence>
<dbReference type="FunFam" id="1.20.1250.20:FF:000165">
    <property type="entry name" value="Solute carrier family 22 member 3"/>
    <property type="match status" value="1"/>
</dbReference>
<keyword evidence="11" id="KW-0496">Mitochondrion</keyword>
<comment type="catalytic activity">
    <reaction evidence="22">
        <text>guanidine(out) = guanidine(in)</text>
        <dbReference type="Rhea" id="RHEA:73883"/>
        <dbReference type="ChEBI" id="CHEBI:30087"/>
    </reaction>
</comment>
<name>A0A3B4B2V7_9GOBI</name>
<proteinExistence type="inferred from homology"/>
<dbReference type="GO" id="GO:0015874">
    <property type="term" value="P:norepinephrine transport"/>
    <property type="evidence" value="ECO:0007669"/>
    <property type="project" value="UniProtKB-ARBA"/>
</dbReference>
<evidence type="ECO:0000256" key="1">
    <source>
        <dbReference type="ARBA" id="ARBA00004325"/>
    </source>
</evidence>
<comment type="catalytic activity">
    <reaction evidence="20">
        <text>spermidine(in) = spermidine(out)</text>
        <dbReference type="Rhea" id="RHEA:35039"/>
        <dbReference type="ChEBI" id="CHEBI:57834"/>
    </reaction>
</comment>
<dbReference type="GO" id="GO:0005326">
    <property type="term" value="F:neurotransmitter transmembrane transporter activity"/>
    <property type="evidence" value="ECO:0007669"/>
    <property type="project" value="UniProtKB-ARBA"/>
</dbReference>
<evidence type="ECO:0000256" key="25">
    <source>
        <dbReference type="ARBA" id="ARBA00037001"/>
    </source>
</evidence>
<dbReference type="Gene3D" id="1.20.1250.20">
    <property type="entry name" value="MFS general substrate transporter like domains"/>
    <property type="match status" value="1"/>
</dbReference>